<dbReference type="Gene3D" id="3.40.1190.20">
    <property type="match status" value="1"/>
</dbReference>
<evidence type="ECO:0000256" key="1">
    <source>
        <dbReference type="ARBA" id="ARBA00022679"/>
    </source>
</evidence>
<dbReference type="InterPro" id="IPR029056">
    <property type="entry name" value="Ribokinase-like"/>
</dbReference>
<dbReference type="AlphaFoldDB" id="A0A380LNE2"/>
<dbReference type="InterPro" id="IPR002173">
    <property type="entry name" value="Carboh/pur_kinase_PfkB_CS"/>
</dbReference>
<accession>A0A380LNE2</accession>
<dbReference type="GO" id="GO:0005829">
    <property type="term" value="C:cytosol"/>
    <property type="evidence" value="ECO:0007669"/>
    <property type="project" value="TreeGrafter"/>
</dbReference>
<dbReference type="SUPFAM" id="SSF53613">
    <property type="entry name" value="Ribokinase-like"/>
    <property type="match status" value="1"/>
</dbReference>
<name>A0A380LNE2_9FIRM</name>
<feature type="domain" description="Carbohydrate kinase PfkB" evidence="3">
    <location>
        <begin position="2"/>
        <end position="287"/>
    </location>
</feature>
<dbReference type="EMBL" id="UHFX01000003">
    <property type="protein sequence ID" value="SUO04735.1"/>
    <property type="molecule type" value="Genomic_DNA"/>
</dbReference>
<evidence type="ECO:0000259" key="3">
    <source>
        <dbReference type="Pfam" id="PF00294"/>
    </source>
</evidence>
<evidence type="ECO:0000256" key="2">
    <source>
        <dbReference type="ARBA" id="ARBA00022777"/>
    </source>
</evidence>
<dbReference type="Proteomes" id="UP000255523">
    <property type="component" value="Unassembled WGS sequence"/>
</dbReference>
<evidence type="ECO:0000313" key="5">
    <source>
        <dbReference type="Proteomes" id="UP000255523"/>
    </source>
</evidence>
<evidence type="ECO:0000313" key="4">
    <source>
        <dbReference type="EMBL" id="SUO04735.1"/>
    </source>
</evidence>
<reference evidence="4 5" key="1">
    <citation type="submission" date="2018-06" db="EMBL/GenBank/DDBJ databases">
        <authorList>
            <consortium name="Pathogen Informatics"/>
            <person name="Doyle S."/>
        </authorList>
    </citation>
    <scope>NUCLEOTIDE SEQUENCE [LARGE SCALE GENOMIC DNA]</scope>
    <source>
        <strain evidence="4 5">NCTC11087</strain>
    </source>
</reference>
<proteinExistence type="predicted"/>
<dbReference type="RefSeq" id="WP_022790684.1">
    <property type="nucleotide sequence ID" value="NZ_UHFX01000003.1"/>
</dbReference>
<dbReference type="PROSITE" id="PS00584">
    <property type="entry name" value="PFKB_KINASES_2"/>
    <property type="match status" value="1"/>
</dbReference>
<dbReference type="EC" id="2.7.1.-" evidence="4"/>
<keyword evidence="2 4" id="KW-0418">Kinase</keyword>
<protein>
    <submittedName>
        <fullName evidence="4">Ribokinase</fullName>
        <ecNumber evidence="4">2.7.1.-</ecNumber>
        <ecNumber evidence="4">2.7.1.15</ecNumber>
    </submittedName>
</protein>
<dbReference type="InterPro" id="IPR011611">
    <property type="entry name" value="PfkB_dom"/>
</dbReference>
<keyword evidence="1 4" id="KW-0808">Transferase</keyword>
<dbReference type="GeneID" id="77462607"/>
<dbReference type="Pfam" id="PF00294">
    <property type="entry name" value="PfkB"/>
    <property type="match status" value="1"/>
</dbReference>
<sequence length="302" mass="33468">MKILCVGQIVYDLTFSMNETIIENRKYVMKERTECIGAPATNAAALLAKWGSDTSLIARIGDDFLGKEILDQLHKLNISTETILIDPSTSTSISCILANPLNGSRTIFNHPLQESHMEPKWPKEDPDFILIDGRETEIALQALKKYPNATSVMDAGSVKPWTSTLAPLVDYFVCSEDLSRTYTGQEIDIQDMNKLSATFSKLAELNKKHIVITIGGHGVLYQENQKIYHIPAFKTKTVDSTGAGDIFHGAFVYFLGHNYPLETVIKLASLTASISTETMGGMISIPSLKEVMQRAKEMKSIF</sequence>
<organism evidence="4 5">
    <name type="scientific">Faecalicoccus pleomorphus</name>
    <dbReference type="NCBI Taxonomy" id="1323"/>
    <lineage>
        <taxon>Bacteria</taxon>
        <taxon>Bacillati</taxon>
        <taxon>Bacillota</taxon>
        <taxon>Erysipelotrichia</taxon>
        <taxon>Erysipelotrichales</taxon>
        <taxon>Erysipelotrichaceae</taxon>
        <taxon>Faecalicoccus</taxon>
    </lineage>
</organism>
<dbReference type="GO" id="GO:0004747">
    <property type="term" value="F:ribokinase activity"/>
    <property type="evidence" value="ECO:0007669"/>
    <property type="project" value="UniProtKB-EC"/>
</dbReference>
<dbReference type="PANTHER" id="PTHR10584">
    <property type="entry name" value="SUGAR KINASE"/>
    <property type="match status" value="1"/>
</dbReference>
<gene>
    <name evidence="4" type="primary">ydjH</name>
    <name evidence="4" type="ORF">NCTC11087_01662</name>
</gene>
<dbReference type="EC" id="2.7.1.15" evidence="4"/>
<dbReference type="PANTHER" id="PTHR10584:SF157">
    <property type="entry name" value="SULFOFRUCTOSE KINASE"/>
    <property type="match status" value="1"/>
</dbReference>
<dbReference type="OrthoDB" id="9775849at2"/>
<keyword evidence="5" id="KW-1185">Reference proteome</keyword>